<dbReference type="InterPro" id="IPR055180">
    <property type="entry name" value="HsdR_RecA-like_helicase_dom_2"/>
</dbReference>
<dbReference type="Gene3D" id="3.40.50.300">
    <property type="entry name" value="P-loop containing nucleotide triphosphate hydrolases"/>
    <property type="match status" value="2"/>
</dbReference>
<dbReference type="SMART" id="SM00487">
    <property type="entry name" value="DEXDc"/>
    <property type="match status" value="1"/>
</dbReference>
<evidence type="ECO:0000256" key="10">
    <source>
        <dbReference type="ARBA" id="ARBA00023125"/>
    </source>
</evidence>
<dbReference type="CDD" id="cd18800">
    <property type="entry name" value="SF2_C_EcoR124I-like"/>
    <property type="match status" value="1"/>
</dbReference>
<dbReference type="Pfam" id="PF18766">
    <property type="entry name" value="SWI2_SNF2"/>
    <property type="match status" value="1"/>
</dbReference>
<protein>
    <recommendedName>
        <fullName evidence="3">type I site-specific deoxyribonuclease</fullName>
        <ecNumber evidence="3">3.1.21.3</ecNumber>
    </recommendedName>
</protein>
<evidence type="ECO:0000256" key="4">
    <source>
        <dbReference type="ARBA" id="ARBA00022722"/>
    </source>
</evidence>
<dbReference type="PANTHER" id="PTHR30195:SF15">
    <property type="entry name" value="TYPE I RESTRICTION ENZYME HINDI ENDONUCLEASE SUBUNIT"/>
    <property type="match status" value="1"/>
</dbReference>
<organism evidence="13 14">
    <name type="scientific">Candidatus Syntropharchaeum butanivorans</name>
    <dbReference type="NCBI Taxonomy" id="1839936"/>
    <lineage>
        <taxon>Archaea</taxon>
        <taxon>Methanobacteriati</taxon>
        <taxon>Methanobacteriota</taxon>
        <taxon>Stenosarchaea group</taxon>
        <taxon>Methanomicrobia</taxon>
        <taxon>Methanosarcinales</taxon>
        <taxon>ANME-2 cluster</taxon>
        <taxon>Candidatus Syntropharchaeum</taxon>
    </lineage>
</organism>
<dbReference type="InterPro" id="IPR040980">
    <property type="entry name" value="SWI2_SNF2"/>
</dbReference>
<dbReference type="InterPro" id="IPR021810">
    <property type="entry name" value="T1RH-like_C"/>
</dbReference>
<evidence type="ECO:0000256" key="2">
    <source>
        <dbReference type="ARBA" id="ARBA00008598"/>
    </source>
</evidence>
<dbReference type="Proteomes" id="UP000185779">
    <property type="component" value="Unassembled WGS sequence"/>
</dbReference>
<dbReference type="CDD" id="cd22332">
    <property type="entry name" value="HsdR_N"/>
    <property type="match status" value="1"/>
</dbReference>
<keyword evidence="7 12" id="KW-0255">Endonuclease</keyword>
<dbReference type="PANTHER" id="PTHR30195">
    <property type="entry name" value="TYPE I SITE-SPECIFIC DEOXYRIBONUCLEASE PROTEIN SUBUNIT M AND R"/>
    <property type="match status" value="1"/>
</dbReference>
<evidence type="ECO:0000259" key="11">
    <source>
        <dbReference type="PROSITE" id="PS51192"/>
    </source>
</evidence>
<keyword evidence="6" id="KW-0680">Restriction system</keyword>
<gene>
    <name evidence="12" type="ORF">ENI32_06030</name>
    <name evidence="13" type="ORF">SBU_000990</name>
</gene>
<dbReference type="Pfam" id="PF11867">
    <property type="entry name" value="T1RH-like_C"/>
    <property type="match status" value="1"/>
</dbReference>
<reference evidence="13 14" key="1">
    <citation type="submission" date="2016-05" db="EMBL/GenBank/DDBJ databases">
        <title>Microbial consortia oxidize butane by reversing methanogenesis.</title>
        <authorList>
            <person name="Laso-Perez R."/>
            <person name="Richter M."/>
            <person name="Wegener G."/>
            <person name="Musat F."/>
        </authorList>
    </citation>
    <scope>NUCLEOTIDE SEQUENCE [LARGE SCALE GENOMIC DNA]</scope>
    <source>
        <strain evidence="13">BOX1</strain>
    </source>
</reference>
<keyword evidence="8" id="KW-0378">Hydrolase</keyword>
<dbReference type="AlphaFoldDB" id="A0A1F2P4G3"/>
<dbReference type="Proteomes" id="UP000885936">
    <property type="component" value="Unassembled WGS sequence"/>
</dbReference>
<dbReference type="EC" id="3.1.21.3" evidence="3"/>
<evidence type="ECO:0000256" key="6">
    <source>
        <dbReference type="ARBA" id="ARBA00022747"/>
    </source>
</evidence>
<evidence type="ECO:0000256" key="1">
    <source>
        <dbReference type="ARBA" id="ARBA00000851"/>
    </source>
</evidence>
<keyword evidence="5" id="KW-0547">Nucleotide-binding</keyword>
<feature type="domain" description="Helicase ATP-binding" evidence="11">
    <location>
        <begin position="281"/>
        <end position="455"/>
    </location>
</feature>
<dbReference type="GO" id="GO:0120545">
    <property type="term" value="F:nucleic acid conformation isomerase activity"/>
    <property type="evidence" value="ECO:0007669"/>
    <property type="project" value="UniProtKB-ARBA"/>
</dbReference>
<evidence type="ECO:0000313" key="14">
    <source>
        <dbReference type="Proteomes" id="UP000185779"/>
    </source>
</evidence>
<dbReference type="InterPro" id="IPR007409">
    <property type="entry name" value="Restrct_endonuc_type1_HsdR_N"/>
</dbReference>
<dbReference type="CDD" id="cd18030">
    <property type="entry name" value="DEXHc_RE_I_HsdR"/>
    <property type="match status" value="1"/>
</dbReference>
<dbReference type="PROSITE" id="PS51192">
    <property type="entry name" value="HELICASE_ATP_BIND_1"/>
    <property type="match status" value="1"/>
</dbReference>
<evidence type="ECO:0000256" key="5">
    <source>
        <dbReference type="ARBA" id="ARBA00022741"/>
    </source>
</evidence>
<accession>A0A1F2P4G3</accession>
<comment type="catalytic activity">
    <reaction evidence="1">
        <text>Endonucleolytic cleavage of DNA to give random double-stranded fragments with terminal 5'-phosphates, ATP is simultaneously hydrolyzed.</text>
        <dbReference type="EC" id="3.1.21.3"/>
    </reaction>
</comment>
<dbReference type="PATRIC" id="fig|1839936.3.peg.999"/>
<evidence type="ECO:0000313" key="12">
    <source>
        <dbReference type="EMBL" id="HEC57421.1"/>
    </source>
</evidence>
<comment type="caution">
    <text evidence="13">The sequence shown here is derived from an EMBL/GenBank/DDBJ whole genome shotgun (WGS) entry which is preliminary data.</text>
</comment>
<evidence type="ECO:0000256" key="8">
    <source>
        <dbReference type="ARBA" id="ARBA00022801"/>
    </source>
</evidence>
<dbReference type="GO" id="GO:0005524">
    <property type="term" value="F:ATP binding"/>
    <property type="evidence" value="ECO:0007669"/>
    <property type="project" value="UniProtKB-KW"/>
</dbReference>
<dbReference type="InterPro" id="IPR027417">
    <property type="entry name" value="P-loop_NTPase"/>
</dbReference>
<dbReference type="InterPro" id="IPR004473">
    <property type="entry name" value="Restrct_endonuc_typeI_HsdR"/>
</dbReference>
<keyword evidence="9" id="KW-0067">ATP-binding</keyword>
<reference evidence="12" key="2">
    <citation type="journal article" date="2020" name="mSystems">
        <title>Genome- and Community-Level Interaction Insights into Carbon Utilization and Element Cycling Functions of Hydrothermarchaeota in Hydrothermal Sediment.</title>
        <authorList>
            <person name="Zhou Z."/>
            <person name="Liu Y."/>
            <person name="Xu W."/>
            <person name="Pan J."/>
            <person name="Luo Z.H."/>
            <person name="Li M."/>
        </authorList>
    </citation>
    <scope>NUCLEOTIDE SEQUENCE [LARGE SCALE GENOMIC DNA]</scope>
    <source>
        <strain evidence="12">HyVt-386</strain>
    </source>
</reference>
<dbReference type="Pfam" id="PF22679">
    <property type="entry name" value="T1R_D3-like"/>
    <property type="match status" value="1"/>
</dbReference>
<dbReference type="EMBL" id="LYOR01000004">
    <property type="protein sequence ID" value="OFV66053.1"/>
    <property type="molecule type" value="Genomic_DNA"/>
</dbReference>
<dbReference type="NCBIfam" id="TIGR00348">
    <property type="entry name" value="hsdR"/>
    <property type="match status" value="1"/>
</dbReference>
<evidence type="ECO:0000256" key="9">
    <source>
        <dbReference type="ARBA" id="ARBA00022840"/>
    </source>
</evidence>
<comment type="similarity">
    <text evidence="2">Belongs to the HsdR family.</text>
</comment>
<keyword evidence="4" id="KW-0540">Nuclease</keyword>
<dbReference type="Gene3D" id="3.90.1570.50">
    <property type="match status" value="1"/>
</dbReference>
<dbReference type="Pfam" id="PF04313">
    <property type="entry name" value="HSDR_N"/>
    <property type="match status" value="1"/>
</dbReference>
<proteinExistence type="inferred from homology"/>
<sequence length="1015" mass="117650">MIDEQTLEKATMDWLKDLGYEVAFGPDISPGGERQERDNHSDVILLERLRYSLERINRKVPDEAIEEAIHRILNISSPNIENANREFHLMLRNGVRVEIEKDGERRGEIIWLFDFDNPSNNDWLAVNQFRVIEGEHNRVPDIVVFVNGIPLAVIELKNPLDVNATLVKAYNQLQTYKREIPTLFYYNEVLVLSDGSEAKHGTITSPWERFAPWRTIDLSDPPYHMNELEVLLRGIFDKSRFLELVRDFILFVNTGKCWQKLMAMYHQYHAVKAVLDSSVKVVKSDDKRIGVIWHTQGSGKSLTMIFYVSKLLVHPELGNPTIVVLTDRNDLDNQLYERFSEAKDLLPEPVQAESVEDLKEKLRVPAGGIIFSTVQKFKPEKDEVGRIMKFPLLSNRENIIVIADEAHRSHYNFLTGYARHIRDALPNAAFIGFTGTPIELGDKSTAQVFGDTISVYDIQSSIMDKATVPIYYESRLVKLDLPDYSKEFLDEKFEEITELEEFEFKEKLKKRWSRLEKLVGTEKRLKTIARDIVEHFERRVSAIEGKAMIVCMSRRICVEMYRLITELRPEWHSEDDNSGVIKVIMTGSASDPPEFQSHIRNKTRREHIKKRFVNPDDPLKIVIVRDMWLTGFDNPCLHTMYIDKHMKGHTLMQAIARVNRVFRDKPSGLIVDYIGIAEPLKRAVMIYTQRGYGDVAVPIDEALDVLKEKYEVVKSFFHEIDYSNWRNIDPSSQIQLLQFAHDLVVENDERKKDFLKAMVELNKAFAIAAPHEEAMKIADDIAFFQMVRKRVIKVSPPSTKPVEVYEAAIRQLISEAVVVKDVVDILSESEIKHPDISILSDEFLDEIMRIKFPNLRIEILRRLIEGEIRVRMRKNAIRYRPFKEMLEKTIKSYHNRLISSTEVVLRLIEIAKEINRSAKEGELLGLNDEELAFYDALSQGRDTLIGDDELKEIVRELVETIKGNITIDWNNHEMTKARVRASVRRLLRKRGFEPSKQDWLVNSIMQQAEALYGYG</sequence>
<evidence type="ECO:0000313" key="13">
    <source>
        <dbReference type="EMBL" id="OFV66053.1"/>
    </source>
</evidence>
<dbReference type="InterPro" id="IPR051268">
    <property type="entry name" value="Type-I_R_enzyme_R_subunit"/>
</dbReference>
<dbReference type="STRING" id="1839936.SBU_000990"/>
<keyword evidence="10" id="KW-0238">DNA-binding</keyword>
<dbReference type="EMBL" id="DRIE01000102">
    <property type="protein sequence ID" value="HEC57421.1"/>
    <property type="molecule type" value="Genomic_DNA"/>
</dbReference>
<keyword evidence="14" id="KW-1185">Reference proteome</keyword>
<dbReference type="GO" id="GO:0009035">
    <property type="term" value="F:type I site-specific deoxyribonuclease activity"/>
    <property type="evidence" value="ECO:0007669"/>
    <property type="project" value="UniProtKB-EC"/>
</dbReference>
<evidence type="ECO:0000256" key="7">
    <source>
        <dbReference type="ARBA" id="ARBA00022759"/>
    </source>
</evidence>
<evidence type="ECO:0000256" key="3">
    <source>
        <dbReference type="ARBA" id="ARBA00012654"/>
    </source>
</evidence>
<name>A0A1F2P4G3_9EURY</name>
<dbReference type="SUPFAM" id="SSF52540">
    <property type="entry name" value="P-loop containing nucleoside triphosphate hydrolases"/>
    <property type="match status" value="2"/>
</dbReference>
<dbReference type="GO" id="GO:0003677">
    <property type="term" value="F:DNA binding"/>
    <property type="evidence" value="ECO:0007669"/>
    <property type="project" value="UniProtKB-KW"/>
</dbReference>
<dbReference type="GO" id="GO:0009307">
    <property type="term" value="P:DNA restriction-modification system"/>
    <property type="evidence" value="ECO:0007669"/>
    <property type="project" value="UniProtKB-KW"/>
</dbReference>
<dbReference type="InterPro" id="IPR014001">
    <property type="entry name" value="Helicase_ATP-bd"/>
</dbReference>